<dbReference type="InterPro" id="IPR013324">
    <property type="entry name" value="RNA_pol_sigma_r3/r4-like"/>
</dbReference>
<evidence type="ECO:0000313" key="3">
    <source>
        <dbReference type="Proteomes" id="UP000256519"/>
    </source>
</evidence>
<dbReference type="AlphaFoldDB" id="A0A3D8WTW7"/>
<evidence type="ECO:0000313" key="2">
    <source>
        <dbReference type="EMBL" id="RDZ06409.1"/>
    </source>
</evidence>
<dbReference type="GO" id="GO:0003677">
    <property type="term" value="F:DNA binding"/>
    <property type="evidence" value="ECO:0007669"/>
    <property type="project" value="InterPro"/>
</dbReference>
<gene>
    <name evidence="2" type="ORF">C3744_28710</name>
</gene>
<dbReference type="Pfam" id="PF08281">
    <property type="entry name" value="Sigma70_r4_2"/>
    <property type="match status" value="1"/>
</dbReference>
<organism evidence="2 3">
    <name type="scientific">Priestia megaterium</name>
    <name type="common">Bacillus megaterium</name>
    <dbReference type="NCBI Taxonomy" id="1404"/>
    <lineage>
        <taxon>Bacteria</taxon>
        <taxon>Bacillati</taxon>
        <taxon>Bacillota</taxon>
        <taxon>Bacilli</taxon>
        <taxon>Bacillales</taxon>
        <taxon>Bacillaceae</taxon>
        <taxon>Priestia</taxon>
    </lineage>
</organism>
<protein>
    <recommendedName>
        <fullName evidence="1">RNA polymerase sigma factor 70 region 4 type 2 domain-containing protein</fullName>
    </recommendedName>
</protein>
<dbReference type="GO" id="GO:0006352">
    <property type="term" value="P:DNA-templated transcription initiation"/>
    <property type="evidence" value="ECO:0007669"/>
    <property type="project" value="InterPro"/>
</dbReference>
<feature type="domain" description="RNA polymerase sigma factor 70 region 4 type 2" evidence="1">
    <location>
        <begin position="12"/>
        <end position="52"/>
    </location>
</feature>
<dbReference type="InterPro" id="IPR036388">
    <property type="entry name" value="WH-like_DNA-bd_sf"/>
</dbReference>
<dbReference type="EMBL" id="PQWM01000067">
    <property type="protein sequence ID" value="RDZ06409.1"/>
    <property type="molecule type" value="Genomic_DNA"/>
</dbReference>
<dbReference type="GO" id="GO:0016987">
    <property type="term" value="F:sigma factor activity"/>
    <property type="evidence" value="ECO:0007669"/>
    <property type="project" value="InterPro"/>
</dbReference>
<proteinExistence type="predicted"/>
<accession>A0A3D8WTW7</accession>
<dbReference type="SUPFAM" id="SSF88659">
    <property type="entry name" value="Sigma3 and sigma4 domains of RNA polymerase sigma factors"/>
    <property type="match status" value="1"/>
</dbReference>
<dbReference type="Gene3D" id="1.10.10.10">
    <property type="entry name" value="Winged helix-like DNA-binding domain superfamily/Winged helix DNA-binding domain"/>
    <property type="match status" value="1"/>
</dbReference>
<reference evidence="2 3" key="1">
    <citation type="journal article" date="2018" name="Appl. Environ. Microbiol.">
        <title>Antimicrobial susceptibility testing and tentative epidemiological cut-off values of five Bacillus species relevant for use as animal feed additives or for plant protection.</title>
        <authorList>
            <person name="Agerso Y."/>
            <person name="Stuer-Lauridsen B."/>
            <person name="Bjerre K."/>
            <person name="Jensen M.G."/>
            <person name="Johansen E."/>
            <person name="Bennedsen M."/>
            <person name="Brockmann E."/>
            <person name="Nielsen B."/>
        </authorList>
    </citation>
    <scope>NUCLEOTIDE SEQUENCE [LARGE SCALE GENOMIC DNA]</scope>
    <source>
        <strain evidence="2 3">CHCC20162</strain>
    </source>
</reference>
<dbReference type="Proteomes" id="UP000256519">
    <property type="component" value="Unassembled WGS sequence"/>
</dbReference>
<comment type="caution">
    <text evidence="2">The sequence shown here is derived from an EMBL/GenBank/DDBJ whole genome shotgun (WGS) entry which is preliminary data.</text>
</comment>
<evidence type="ECO:0000259" key="1">
    <source>
        <dbReference type="Pfam" id="PF08281"/>
    </source>
</evidence>
<dbReference type="InterPro" id="IPR013249">
    <property type="entry name" value="RNA_pol_sigma70_r4_t2"/>
</dbReference>
<dbReference type="CDD" id="cd06171">
    <property type="entry name" value="Sigma70_r4"/>
    <property type="match status" value="1"/>
</dbReference>
<name>A0A3D8WTW7_PRIMG</name>
<sequence length="78" mass="9099">MFLASSFCTRTKYLEALELYEFQRLSQKELSEKLGISYSGAKSRVQRGRKKLKHLLEGCCHIESDRYGNIVDFCIMKD</sequence>